<evidence type="ECO:0000313" key="1">
    <source>
        <dbReference type="EMBL" id="KKK65094.1"/>
    </source>
</evidence>
<gene>
    <name evidence="1" type="ORF">LCGC14_2977620</name>
</gene>
<dbReference type="AlphaFoldDB" id="A0A0F8ZF31"/>
<proteinExistence type="predicted"/>
<protein>
    <submittedName>
        <fullName evidence="1">Uncharacterized protein</fullName>
    </submittedName>
</protein>
<reference evidence="1" key="1">
    <citation type="journal article" date="2015" name="Nature">
        <title>Complex archaea that bridge the gap between prokaryotes and eukaryotes.</title>
        <authorList>
            <person name="Spang A."/>
            <person name="Saw J.H."/>
            <person name="Jorgensen S.L."/>
            <person name="Zaremba-Niedzwiedzka K."/>
            <person name="Martijn J."/>
            <person name="Lind A.E."/>
            <person name="van Eijk R."/>
            <person name="Schleper C."/>
            <person name="Guy L."/>
            <person name="Ettema T.J."/>
        </authorList>
    </citation>
    <scope>NUCLEOTIDE SEQUENCE</scope>
</reference>
<sequence>MTKLYEVQHDGRWLFHIDHHMLSTNSMCERLFEFKHLLNQRHKGQIPFSWAVGAWWSDVMSDLYEGIAKNQALGVDKPPPLIDVLTSAAGHWKKLEIDRFKV</sequence>
<organism evidence="1">
    <name type="scientific">marine sediment metagenome</name>
    <dbReference type="NCBI Taxonomy" id="412755"/>
    <lineage>
        <taxon>unclassified sequences</taxon>
        <taxon>metagenomes</taxon>
        <taxon>ecological metagenomes</taxon>
    </lineage>
</organism>
<dbReference type="EMBL" id="LAZR01060721">
    <property type="protein sequence ID" value="KKK65094.1"/>
    <property type="molecule type" value="Genomic_DNA"/>
</dbReference>
<feature type="non-terminal residue" evidence="1">
    <location>
        <position position="102"/>
    </location>
</feature>
<comment type="caution">
    <text evidence="1">The sequence shown here is derived from an EMBL/GenBank/DDBJ whole genome shotgun (WGS) entry which is preliminary data.</text>
</comment>
<name>A0A0F8ZF31_9ZZZZ</name>
<accession>A0A0F8ZF31</accession>